<dbReference type="AlphaFoldDB" id="A0ABD1X708"/>
<evidence type="ECO:0000313" key="2">
    <source>
        <dbReference type="Proteomes" id="UP001604277"/>
    </source>
</evidence>
<name>A0ABD1X708_9LAMI</name>
<gene>
    <name evidence="1" type="ORF">Fot_02498</name>
</gene>
<sequence length="100" mass="11739">MAELKFSTKLVYKSIQSLMHYGCTRLRNWTATQQSTRQEIFEFLNQNQVAVWTTLEPKIESIVDHTIRQSHRLMTIFMPALTELQVPLPCYKTLYCGNVQ</sequence>
<accession>A0ABD1X708</accession>
<keyword evidence="2" id="KW-1185">Reference proteome</keyword>
<protein>
    <submittedName>
        <fullName evidence="1">Uncharacterized protein</fullName>
    </submittedName>
</protein>
<organism evidence="1 2">
    <name type="scientific">Forsythia ovata</name>
    <dbReference type="NCBI Taxonomy" id="205694"/>
    <lineage>
        <taxon>Eukaryota</taxon>
        <taxon>Viridiplantae</taxon>
        <taxon>Streptophyta</taxon>
        <taxon>Embryophyta</taxon>
        <taxon>Tracheophyta</taxon>
        <taxon>Spermatophyta</taxon>
        <taxon>Magnoliopsida</taxon>
        <taxon>eudicotyledons</taxon>
        <taxon>Gunneridae</taxon>
        <taxon>Pentapetalae</taxon>
        <taxon>asterids</taxon>
        <taxon>lamiids</taxon>
        <taxon>Lamiales</taxon>
        <taxon>Oleaceae</taxon>
        <taxon>Forsythieae</taxon>
        <taxon>Forsythia</taxon>
    </lineage>
</organism>
<dbReference type="Proteomes" id="UP001604277">
    <property type="component" value="Unassembled WGS sequence"/>
</dbReference>
<dbReference type="EMBL" id="JBFOLJ010000001">
    <property type="protein sequence ID" value="KAL2557759.1"/>
    <property type="molecule type" value="Genomic_DNA"/>
</dbReference>
<comment type="caution">
    <text evidence="1">The sequence shown here is derived from an EMBL/GenBank/DDBJ whole genome shotgun (WGS) entry which is preliminary data.</text>
</comment>
<reference evidence="2" key="1">
    <citation type="submission" date="2024-07" db="EMBL/GenBank/DDBJ databases">
        <title>Two chromosome-level genome assemblies of Korean endemic species Abeliophyllum distichum and Forsythia ovata (Oleaceae).</title>
        <authorList>
            <person name="Jang H."/>
        </authorList>
    </citation>
    <scope>NUCLEOTIDE SEQUENCE [LARGE SCALE GENOMIC DNA]</scope>
</reference>
<evidence type="ECO:0000313" key="1">
    <source>
        <dbReference type="EMBL" id="KAL2557759.1"/>
    </source>
</evidence>
<proteinExistence type="predicted"/>